<dbReference type="OrthoDB" id="1681166at2759"/>
<feature type="compositionally biased region" description="Polar residues" evidence="1">
    <location>
        <begin position="41"/>
        <end position="53"/>
    </location>
</feature>
<feature type="compositionally biased region" description="Polar residues" evidence="1">
    <location>
        <begin position="187"/>
        <end position="208"/>
    </location>
</feature>
<feature type="compositionally biased region" description="Acidic residues" evidence="1">
    <location>
        <begin position="146"/>
        <end position="155"/>
    </location>
</feature>
<organism evidence="2">
    <name type="scientific">Petromyces alliaceus</name>
    <name type="common">Aspergillus alliaceus</name>
    <dbReference type="NCBI Taxonomy" id="209559"/>
    <lineage>
        <taxon>Eukaryota</taxon>
        <taxon>Fungi</taxon>
        <taxon>Dikarya</taxon>
        <taxon>Ascomycota</taxon>
        <taxon>Pezizomycotina</taxon>
        <taxon>Eurotiomycetes</taxon>
        <taxon>Eurotiomycetidae</taxon>
        <taxon>Eurotiales</taxon>
        <taxon>Aspergillaceae</taxon>
        <taxon>Aspergillus</taxon>
        <taxon>Aspergillus subgen. Circumdati</taxon>
    </lineage>
</organism>
<dbReference type="Proteomes" id="UP000326877">
    <property type="component" value="Unassembled WGS sequence"/>
</dbReference>
<evidence type="ECO:0000256" key="1">
    <source>
        <dbReference type="SAM" id="MobiDB-lite"/>
    </source>
</evidence>
<reference evidence="2" key="1">
    <citation type="submission" date="2019-04" db="EMBL/GenBank/DDBJ databases">
        <title>Friends and foes A comparative genomics studyof 23 Aspergillus species from section Flavi.</title>
        <authorList>
            <consortium name="DOE Joint Genome Institute"/>
            <person name="Kjaerbolling I."/>
            <person name="Vesth T."/>
            <person name="Frisvad J.C."/>
            <person name="Nybo J.L."/>
            <person name="Theobald S."/>
            <person name="Kildgaard S."/>
            <person name="Isbrandt T."/>
            <person name="Kuo A."/>
            <person name="Sato A."/>
            <person name="Lyhne E.K."/>
            <person name="Kogle M.E."/>
            <person name="Wiebenga A."/>
            <person name="Kun R.S."/>
            <person name="Lubbers R.J."/>
            <person name="Makela M.R."/>
            <person name="Barry K."/>
            <person name="Chovatia M."/>
            <person name="Clum A."/>
            <person name="Daum C."/>
            <person name="Haridas S."/>
            <person name="He G."/>
            <person name="LaButti K."/>
            <person name="Lipzen A."/>
            <person name="Mondo S."/>
            <person name="Riley R."/>
            <person name="Salamov A."/>
            <person name="Simmons B.A."/>
            <person name="Magnuson J.K."/>
            <person name="Henrissat B."/>
            <person name="Mortensen U.H."/>
            <person name="Larsen T.O."/>
            <person name="Devries R.P."/>
            <person name="Grigoriev I.V."/>
            <person name="Machida M."/>
            <person name="Baker S.E."/>
            <person name="Andersen M.R."/>
        </authorList>
    </citation>
    <scope>NUCLEOTIDE SEQUENCE [LARGE SCALE GENOMIC DNA]</scope>
    <source>
        <strain evidence="2">IBT 14317</strain>
    </source>
</reference>
<name>A0A5N7BYY2_PETAA</name>
<feature type="compositionally biased region" description="Low complexity" evidence="1">
    <location>
        <begin position="1"/>
        <end position="19"/>
    </location>
</feature>
<feature type="region of interest" description="Disordered" evidence="1">
    <location>
        <begin position="122"/>
        <end position="166"/>
    </location>
</feature>
<dbReference type="AlphaFoldDB" id="A0A5N7BYY2"/>
<dbReference type="EMBL" id="ML735300">
    <property type="protein sequence ID" value="KAE8387046.1"/>
    <property type="molecule type" value="Genomic_DNA"/>
</dbReference>
<accession>A0A5N7BYY2</accession>
<gene>
    <name evidence="2" type="ORF">BDV23DRAFT_132106</name>
</gene>
<proteinExistence type="predicted"/>
<feature type="compositionally biased region" description="Basic and acidic residues" evidence="1">
    <location>
        <begin position="339"/>
        <end position="360"/>
    </location>
</feature>
<feature type="compositionally biased region" description="Basic and acidic residues" evidence="1">
    <location>
        <begin position="122"/>
        <end position="145"/>
    </location>
</feature>
<protein>
    <submittedName>
        <fullName evidence="2">Uncharacterized protein</fullName>
    </submittedName>
</protein>
<feature type="region of interest" description="Disordered" evidence="1">
    <location>
        <begin position="182"/>
        <end position="208"/>
    </location>
</feature>
<feature type="region of interest" description="Disordered" evidence="1">
    <location>
        <begin position="1"/>
        <end position="80"/>
    </location>
</feature>
<evidence type="ECO:0000313" key="2">
    <source>
        <dbReference type="EMBL" id="KAE8387046.1"/>
    </source>
</evidence>
<feature type="region of interest" description="Disordered" evidence="1">
    <location>
        <begin position="319"/>
        <end position="360"/>
    </location>
</feature>
<sequence>MSLPKHTTSTSLSSSPSKQSIRRTTESNTSSRPASAIDRPTTAQYIHTFPQEQQIHDPTEDLTFPHPENERPNEISTSHPPFQPFFTLIEDANTSEYYHPTVHYIFSDDDTDIMTEAALRALESEQDHPRGEKENLRSTHDQHPGEEEEDLDEELSNLRKGSLLPSPIPGVRDNYIVLDMDVHPSDDTQNMNTAPASVGSPGTQSAVPQQQLDSQNHNQLGQKFTVTSAYSLTPAWQVLKTQLVPAPTFENNSSAEQSPNGGLMLKIQGTVGLPMALPSKDRDKDNSTQRLEDMMEQFSKRLGELRQVIEVGEQANLLDTADEAHPPTNLPTAENIAEAGHEGRDGAPPRNDDNIAAKSY</sequence>